<keyword evidence="2" id="KW-0614">Plasmid</keyword>
<proteinExistence type="predicted"/>
<organism evidence="2 3">
    <name type="scientific">Shinella sedimenti</name>
    <dbReference type="NCBI Taxonomy" id="2919913"/>
    <lineage>
        <taxon>Bacteria</taxon>
        <taxon>Pseudomonadati</taxon>
        <taxon>Pseudomonadota</taxon>
        <taxon>Alphaproteobacteria</taxon>
        <taxon>Hyphomicrobiales</taxon>
        <taxon>Rhizobiaceae</taxon>
        <taxon>Shinella</taxon>
    </lineage>
</organism>
<dbReference type="InterPro" id="IPR014922">
    <property type="entry name" value="YdhG-like"/>
</dbReference>
<dbReference type="Gene3D" id="3.90.1150.200">
    <property type="match status" value="1"/>
</dbReference>
<name>A0ABT0CSB5_9HYPH</name>
<comment type="caution">
    <text evidence="2">The sequence shown here is derived from an EMBL/GenBank/DDBJ whole genome shotgun (WGS) entry which is preliminary data.</text>
</comment>
<feature type="domain" description="YdhG-like" evidence="1">
    <location>
        <begin position="26"/>
        <end position="122"/>
    </location>
</feature>
<dbReference type="Proteomes" id="UP001201844">
    <property type="component" value="Unassembled WGS sequence"/>
</dbReference>
<dbReference type="RefSeq" id="WP_241604731.1">
    <property type="nucleotide sequence ID" value="NZ_JAKVIN010000009.1"/>
</dbReference>
<accession>A0ABT0CSB5</accession>
<evidence type="ECO:0000259" key="1">
    <source>
        <dbReference type="Pfam" id="PF08818"/>
    </source>
</evidence>
<protein>
    <submittedName>
        <fullName evidence="2">DUF1801 domain-containing protein</fullName>
    </submittedName>
</protein>
<dbReference type="EMBL" id="JAKVIN010000009">
    <property type="protein sequence ID" value="MCJ8151487.1"/>
    <property type="molecule type" value="Genomic_DNA"/>
</dbReference>
<evidence type="ECO:0000313" key="2">
    <source>
        <dbReference type="EMBL" id="MCJ8151487.1"/>
    </source>
</evidence>
<sequence length="134" mass="14952">MTEEQKGAESPSVLIDRRISELADWRGETLAKVRELIRETDPDVVEEWKWRGVPVWEHGGIICTGETYKAVVKLTFAKGAALEDPQGLFNASLEGNKRRAIDLREGDAIREEALKGLVRAAIALNRAARSAKKR</sequence>
<dbReference type="SUPFAM" id="SSF159888">
    <property type="entry name" value="YdhG-like"/>
    <property type="match status" value="1"/>
</dbReference>
<gene>
    <name evidence="2" type="ORF">MKI86_20305</name>
</gene>
<dbReference type="Pfam" id="PF08818">
    <property type="entry name" value="DUF1801"/>
    <property type="match status" value="1"/>
</dbReference>
<keyword evidence="3" id="KW-1185">Reference proteome</keyword>
<reference evidence="2 3" key="1">
    <citation type="submission" date="2022-02" db="EMBL/GenBank/DDBJ databases">
        <title>Shinella B3.7 sp. nov., isolated from Sediment (Zhairuo Island).</title>
        <authorList>
            <person name="Chen G."/>
        </authorList>
    </citation>
    <scope>NUCLEOTIDE SEQUENCE [LARGE SCALE GENOMIC DNA]</scope>
    <source>
        <strain evidence="2 3">B3.7</strain>
        <plasmid evidence="2">unnamed</plasmid>
    </source>
</reference>
<evidence type="ECO:0000313" key="3">
    <source>
        <dbReference type="Proteomes" id="UP001201844"/>
    </source>
</evidence>
<geneLocation type="plasmid" evidence="2">
    <name>unnamed</name>
</geneLocation>